<evidence type="ECO:0000256" key="2">
    <source>
        <dbReference type="ARBA" id="ARBA00022525"/>
    </source>
</evidence>
<dbReference type="InterPro" id="IPR013574">
    <property type="entry name" value="Glucan-bd_C/Surface_Ag-I/II_V"/>
</dbReference>
<evidence type="ECO:0000313" key="12">
    <source>
        <dbReference type="Proteomes" id="UP001270004"/>
    </source>
</evidence>
<dbReference type="Pfam" id="PF18652">
    <property type="entry name" value="Adhesin_P1_N"/>
    <property type="match status" value="1"/>
</dbReference>
<dbReference type="RefSeq" id="WP_319444248.1">
    <property type="nucleotide sequence ID" value="NZ_JAWWZK010000011.1"/>
</dbReference>
<dbReference type="Proteomes" id="UP001270004">
    <property type="component" value="Unassembled WGS sequence"/>
</dbReference>
<feature type="coiled-coil region" evidence="8">
    <location>
        <begin position="203"/>
        <end position="362"/>
    </location>
</feature>
<evidence type="ECO:0000259" key="10">
    <source>
        <dbReference type="PROSITE" id="PS50847"/>
    </source>
</evidence>
<comment type="similarity">
    <text evidence="6 7">Belongs to the antigen I/II family.</text>
</comment>
<evidence type="ECO:0000256" key="3">
    <source>
        <dbReference type="ARBA" id="ARBA00022729"/>
    </source>
</evidence>
<keyword evidence="1" id="KW-0134">Cell wall</keyword>
<dbReference type="InterPro" id="IPR019931">
    <property type="entry name" value="LPXTG_anchor"/>
</dbReference>
<dbReference type="Pfam" id="PF06458">
    <property type="entry name" value="MucBP"/>
    <property type="match status" value="5"/>
</dbReference>
<dbReference type="Pfam" id="PF16364">
    <property type="entry name" value="Antigen_C"/>
    <property type="match status" value="1"/>
</dbReference>
<feature type="repeat" description="Ag I/II A" evidence="7">
    <location>
        <begin position="200"/>
        <end position="274"/>
    </location>
</feature>
<reference evidence="11" key="1">
    <citation type="submission" date="2023-11" db="EMBL/GenBank/DDBJ databases">
        <title>Antimicrobial resistance in invasive Streptococcus suis isolated in Spain and the associated genetic mechanisms.</title>
        <authorList>
            <person name="Uruen C."/>
            <person name="Arenas J.A."/>
        </authorList>
    </citation>
    <scope>NUCLEOTIDE SEQUENCE</scope>
    <source>
        <strain evidence="11">Ss_70</strain>
    </source>
</reference>
<feature type="region of interest" description="Disordered" evidence="9">
    <location>
        <begin position="1734"/>
        <end position="1753"/>
    </location>
</feature>
<dbReference type="Gene3D" id="2.60.530.10">
    <property type="entry name" value="Major cell-surface adhesin PAc"/>
    <property type="match status" value="1"/>
</dbReference>
<evidence type="ECO:0000256" key="8">
    <source>
        <dbReference type="SAM" id="Coils"/>
    </source>
</evidence>
<dbReference type="Gene3D" id="6.10.250.2200">
    <property type="match status" value="1"/>
</dbReference>
<name>A0AAW9DG35_STRSU</name>
<dbReference type="PROSITE" id="PS50847">
    <property type="entry name" value="GRAM_POS_ANCHORING"/>
    <property type="match status" value="1"/>
</dbReference>
<evidence type="ECO:0000256" key="4">
    <source>
        <dbReference type="ARBA" id="ARBA00022737"/>
    </source>
</evidence>
<evidence type="ECO:0000256" key="6">
    <source>
        <dbReference type="ARBA" id="ARBA00024351"/>
    </source>
</evidence>
<dbReference type="NCBIfam" id="TIGR01167">
    <property type="entry name" value="LPXTG_anchor"/>
    <property type="match status" value="1"/>
</dbReference>
<dbReference type="NCBIfam" id="TIGR04308">
    <property type="entry name" value="repeat_SSSPR51"/>
    <property type="match status" value="1"/>
</dbReference>
<keyword evidence="8" id="KW-0175">Coiled coil</keyword>
<organism evidence="11 12">
    <name type="scientific">Streptococcus suis</name>
    <dbReference type="NCBI Taxonomy" id="1307"/>
    <lineage>
        <taxon>Bacteria</taxon>
        <taxon>Bacillati</taxon>
        <taxon>Bacillota</taxon>
        <taxon>Bacilli</taxon>
        <taxon>Lactobacillales</taxon>
        <taxon>Streptococcaceae</taxon>
        <taxon>Streptococcus</taxon>
    </lineage>
</organism>
<keyword evidence="5" id="KW-0572">Peptidoglycan-anchor</keyword>
<dbReference type="InterPro" id="IPR021197">
    <property type="entry name" value="Cross-wall-target_lipo_motif"/>
</dbReference>
<feature type="region of interest" description="Disordered" evidence="9">
    <location>
        <begin position="724"/>
        <end position="753"/>
    </location>
</feature>
<feature type="compositionally biased region" description="Basic and acidic residues" evidence="9">
    <location>
        <begin position="733"/>
        <end position="745"/>
    </location>
</feature>
<dbReference type="NCBIfam" id="TIGR03726">
    <property type="entry name" value="strep_RK_lipo"/>
    <property type="match status" value="1"/>
</dbReference>
<dbReference type="PROSITE" id="PS51965">
    <property type="entry name" value="AG_I_II_AR"/>
    <property type="match status" value="1"/>
</dbReference>
<dbReference type="InterPro" id="IPR032300">
    <property type="entry name" value="Antigen_C"/>
</dbReference>
<feature type="compositionally biased region" description="Pro residues" evidence="9">
    <location>
        <begin position="1929"/>
        <end position="1939"/>
    </location>
</feature>
<sequence length="1993" mass="217251">MTKKHNNRMFNVDERERFKKRKSKRYKNLCSVAVTTLAIVGVATATTVKADEVAGPEVTATEVVTTVTETETTTSVEVTPVIESPAPSTNLTEAQPEASQEATVVQEASDTQSGDIAVTNTSEELNTAVSQAEQEGVQVKEEVAKDYGVTTSAEETAAKQAEIQADYAKQTEAITKVTENYVAEKEAHAVATEKVIVENNQLKEEYDAKIAAYNAEVKKVNAANAAIDAAYDKARQAYETEVEKITASNNQAKEQYEAALKNYKAEVQRITQDNAQKKASYEQSLRDYNNRVQQVNSENQRLEAEYQAAYKTFQETVAQIKATNADRELAYNKALAVYQAEVERINRENEAKRQAYETAKETNLSNAAAIEVENNHIKQRNQVATEVYNKAKAIYDTEKAKYEAKKVEMQAKTKENGYLSEVVAQSLNYKSEPNVTIGTIEGVTKFVNPEKRQEVSATNRNLVHTVSSYSEGDYVGALDYSKGTTFLLNVGQTATVTYVGDFSASANGEKITKVVARYTAVSSEKGASIVTVSKDPTETVIFGSDATQGFVGVGDELHIEKTFYTASGKVVATKENPIIFSISSMNSLGEDGYFEYVKDLSSNMRFVPITGSQVQNRDGKIYASTSIDTIAPYSGHDSVDSPVRYYGSGALVAESGDTFGLTVGASRHQSGHWFAINTNIASSGIIGTPPKEPTLKLEELKTPTPTISVPDPTYEKLPEAPTVSYLSTPEAPTKPEAKPLPEKPEVPNYEGLPDAPTVSYKEIPAAPEKDPSVPLPVKPEEPTYKRLPDAPEVPTVSFRLATLKTQPQTEKAVETTEGVNVDKGLVAKGQEIVFDLKVDPLPANRSLTTSGVFTDPLPKGFILDLEKTVNAAAGYELSYSADNHVLSGVLTKETILALNADLTKVVSLPTFKVYGWVSNDAATYKNAWTIDFNGGEGKINGYTRTSNTVVVHTPGDPNDPDNPTNNEINPTKLSTNAAGVIIDGKPVPVGGEIFYRITLDYDQYHAITPDKETIGKGFGGFDDYPEEALAVDLGRAIIIDSDGKPVTGLLLKDNASFATSDSKVQELLTQSGIKSKISGAFVSVVAEDPFAYYENIIKAKKSVTILIPMTVKEGLYNTGTKVSNTAYQLDFGNGYVTNTVTNPTPVVTPTKVNINSQGVVINGKPVLANSVNYYKVELDYSDYKGIEADEKLIALGFYGLDDYPEEALVLETSGFQFIASDNSLVKGLTATAYADLLEAPKALQEAMAKQGFKPKGAILVFSADDPQAYYEAYVKTGMKITATLPMTVKAELAKTGGTYENTAYQSEFGSAYVTDTVVNNVPKLDPKKDIVIDLSHDTESLAGKDIEVGTIFNYLLVGAELPADRGSDITSYTWFDDYDEKRDQYDGVYKIFAPIAFKTKDGISYAARTELTRYAIQTVDTATGKVFIKLDEDFLRSIDDSSAFKASLYLQAKRVGTGDVFNTYTHGVNNAEVESNTTVSHTPVGSVLVNFLEESTGKVLQPQVTDENEVATGTSYDTSDQKVIEIVTEDGKTYELVRHKGNETGKVIKGTTVVDYLYKEVLGDVTVSYKDKDGNVIKQPEVDTPDGSTGRAYDTTDHKPEEIVTEGGKTYKLIPSLTEGEETGKVVKGNTNITYVYEEVLGDVTVSYKDKDGNVIKQPEVDTPDGSTGRAYDTTDHKPEEIVTEDGKTYKLVPSLTEGEETGKVVKGNTNITYVYEEVLGDVTVSYKDKNGNVIKQPEVDTPDGSTGRAYDTTDHKPEEIVTEDGKTYKLIPSLTEGEETGKVVKGNTNITYVYEEVKADVVINYVDEAGNVIQQQVKDVEQGSIGSDYDTTDNKPEFIEVDGVKYKLMPKKTLGNETGKLPREGAEVTYVYHKIVTNWVEEGTRDNLKPQEDGEKERGSFEGYEYVDKEVNEETGDITYVFKKIPKPVPVPEQPKPTPVAETSKPQPAPVVQAATLPATGEERSVGYVALGMVAMTAASGLAVTKRRKEEI</sequence>
<keyword evidence="3" id="KW-0732">Signal</keyword>
<dbReference type="Gene3D" id="2.60.40.740">
    <property type="match status" value="4"/>
</dbReference>
<feature type="domain" description="Gram-positive cocci surface proteins LPxTG" evidence="10">
    <location>
        <begin position="1958"/>
        <end position="1993"/>
    </location>
</feature>
<dbReference type="InterPro" id="IPR041324">
    <property type="entry name" value="AgI/II_N"/>
</dbReference>
<evidence type="ECO:0000313" key="11">
    <source>
        <dbReference type="EMBL" id="MDX5038021.1"/>
    </source>
</evidence>
<evidence type="ECO:0000256" key="7">
    <source>
        <dbReference type="PROSITE-ProRule" id="PRU01310"/>
    </source>
</evidence>
<keyword evidence="4" id="KW-0677">Repeat</keyword>
<dbReference type="SUPFAM" id="SSF74914">
    <property type="entry name" value="V-region of surface antigen I/II (SA I/II, PAC)"/>
    <property type="match status" value="1"/>
</dbReference>
<evidence type="ECO:0000256" key="9">
    <source>
        <dbReference type="SAM" id="MobiDB-lite"/>
    </source>
</evidence>
<dbReference type="InterPro" id="IPR036234">
    <property type="entry name" value="SA_I/II_PAC_V_sf"/>
</dbReference>
<dbReference type="Pfam" id="PF08363">
    <property type="entry name" value="GbpC"/>
    <property type="match status" value="1"/>
</dbReference>
<gene>
    <name evidence="11" type="ORF">SHY70_06975</name>
</gene>
<feature type="region of interest" description="Disordered" evidence="9">
    <location>
        <begin position="85"/>
        <end position="114"/>
    </location>
</feature>
<feature type="region of interest" description="Disordered" evidence="9">
    <location>
        <begin position="1929"/>
        <end position="1950"/>
    </location>
</feature>
<dbReference type="InterPro" id="IPR009459">
    <property type="entry name" value="MucBP_dom"/>
</dbReference>
<comment type="caution">
    <text evidence="11">The sequence shown here is derived from an EMBL/GenBank/DDBJ whole genome shotgun (WGS) entry which is preliminary data.</text>
</comment>
<feature type="compositionally biased region" description="Polar residues" evidence="9">
    <location>
        <begin position="86"/>
        <end position="114"/>
    </location>
</feature>
<dbReference type="Pfam" id="PF00746">
    <property type="entry name" value="Gram_pos_anchor"/>
    <property type="match status" value="1"/>
</dbReference>
<dbReference type="Pfam" id="PF17998">
    <property type="entry name" value="AgI_II_C2"/>
    <property type="match status" value="2"/>
</dbReference>
<dbReference type="InterPro" id="IPR027579">
    <property type="entry name" value="SSSPR51_Rpt"/>
</dbReference>
<dbReference type="EMBL" id="JAWWZK010000011">
    <property type="protein sequence ID" value="MDX5038021.1"/>
    <property type="molecule type" value="Genomic_DNA"/>
</dbReference>
<dbReference type="InterPro" id="IPR026345">
    <property type="entry name" value="Adh_isopep-form_adh_dom"/>
</dbReference>
<protein>
    <submittedName>
        <fullName evidence="11">GbpC/Spa domain-containing protein</fullName>
    </submittedName>
</protein>
<feature type="region of interest" description="Disordered" evidence="9">
    <location>
        <begin position="1655"/>
        <end position="1674"/>
    </location>
</feature>
<evidence type="ECO:0000256" key="1">
    <source>
        <dbReference type="ARBA" id="ARBA00022512"/>
    </source>
</evidence>
<accession>A0AAW9DG35</accession>
<dbReference type="InterPro" id="IPR009578">
    <property type="entry name" value="Surface_Ag_I_II_A_rpt"/>
</dbReference>
<evidence type="ECO:0000256" key="5">
    <source>
        <dbReference type="ARBA" id="ARBA00023088"/>
    </source>
</evidence>
<proteinExistence type="inferred from homology"/>
<dbReference type="NCBIfam" id="TIGR04228">
    <property type="entry name" value="isopep_sspB_C2"/>
    <property type="match status" value="2"/>
</dbReference>
<keyword evidence="2" id="KW-0964">Secreted</keyword>
<dbReference type="Gene3D" id="3.10.20.320">
    <property type="entry name" value="Putative peptidoglycan bound protein (lpxtg motif)"/>
    <property type="match status" value="5"/>
</dbReference>
<dbReference type="Pfam" id="PF18877">
    <property type="entry name" value="SSSPR-51"/>
    <property type="match status" value="1"/>
</dbReference>